<keyword evidence="8" id="KW-0274">FAD</keyword>
<dbReference type="KEGG" id="dwd:DSCW_58870"/>
<evidence type="ECO:0000256" key="6">
    <source>
        <dbReference type="ARBA" id="ARBA00022630"/>
    </source>
</evidence>
<dbReference type="FunFam" id="1.10.579.10:FF:000002">
    <property type="entry name" value="Deoxyribodipyrimidine photolyase"/>
    <property type="match status" value="1"/>
</dbReference>
<dbReference type="Gene3D" id="1.25.40.80">
    <property type="match status" value="1"/>
</dbReference>
<dbReference type="GO" id="GO:0000719">
    <property type="term" value="P:photoreactive repair"/>
    <property type="evidence" value="ECO:0007669"/>
    <property type="project" value="TreeGrafter"/>
</dbReference>
<evidence type="ECO:0000256" key="2">
    <source>
        <dbReference type="ARBA" id="ARBA00001974"/>
    </source>
</evidence>
<evidence type="ECO:0000256" key="4">
    <source>
        <dbReference type="ARBA" id="ARBA00013149"/>
    </source>
</evidence>
<protein>
    <recommendedName>
        <fullName evidence="5">Deoxyribodipyrimidine photo-lyase</fullName>
        <ecNumber evidence="4">4.1.99.3</ecNumber>
    </recommendedName>
    <alternativeName>
        <fullName evidence="12">DNA photolyase</fullName>
    </alternativeName>
</protein>
<dbReference type="SUPFAM" id="SSF48173">
    <property type="entry name" value="Cryptochrome/photolyase FAD-binding domain"/>
    <property type="match status" value="1"/>
</dbReference>
<accession>A0A5K7ZCD2</accession>
<dbReference type="InterPro" id="IPR006050">
    <property type="entry name" value="DNA_photolyase_N"/>
</dbReference>
<keyword evidence="7" id="KW-0227">DNA damage</keyword>
<comment type="catalytic activity">
    <reaction evidence="13">
        <text>cyclobutadipyrimidine (in DNA) = 2 pyrimidine residues (in DNA).</text>
        <dbReference type="EC" id="4.1.99.3"/>
    </reaction>
</comment>
<dbReference type="SUPFAM" id="SSF52425">
    <property type="entry name" value="Cryptochrome/photolyase, N-terminal domain"/>
    <property type="match status" value="1"/>
</dbReference>
<dbReference type="GO" id="GO:0003904">
    <property type="term" value="F:deoxyribodipyrimidine photo-lyase activity"/>
    <property type="evidence" value="ECO:0007669"/>
    <property type="project" value="UniProtKB-EC"/>
</dbReference>
<keyword evidence="6" id="KW-0285">Flavoprotein</keyword>
<evidence type="ECO:0000256" key="7">
    <source>
        <dbReference type="ARBA" id="ARBA00022763"/>
    </source>
</evidence>
<dbReference type="Proteomes" id="UP000427769">
    <property type="component" value="Chromosome"/>
</dbReference>
<evidence type="ECO:0000256" key="5">
    <source>
        <dbReference type="ARBA" id="ARBA00014046"/>
    </source>
</evidence>
<dbReference type="AlphaFoldDB" id="A0A5K7ZCD2"/>
<dbReference type="PANTHER" id="PTHR10211">
    <property type="entry name" value="DEOXYRIBODIPYRIMIDINE PHOTOLYASE"/>
    <property type="match status" value="1"/>
</dbReference>
<evidence type="ECO:0000313" key="16">
    <source>
        <dbReference type="Proteomes" id="UP000427769"/>
    </source>
</evidence>
<keyword evidence="11 15" id="KW-0456">Lyase</keyword>
<evidence type="ECO:0000259" key="14">
    <source>
        <dbReference type="PROSITE" id="PS51645"/>
    </source>
</evidence>
<evidence type="ECO:0000256" key="10">
    <source>
        <dbReference type="ARBA" id="ARBA00023204"/>
    </source>
</evidence>
<comment type="cofactor">
    <cofactor evidence="2">
        <name>FAD</name>
        <dbReference type="ChEBI" id="CHEBI:57692"/>
    </cofactor>
</comment>
<dbReference type="GO" id="GO:0003677">
    <property type="term" value="F:DNA binding"/>
    <property type="evidence" value="ECO:0007669"/>
    <property type="project" value="UniProtKB-KW"/>
</dbReference>
<gene>
    <name evidence="15" type="primary">phrB</name>
    <name evidence="15" type="ORF">DSCW_58870</name>
</gene>
<dbReference type="InterPro" id="IPR036134">
    <property type="entry name" value="Crypto/Photolyase_FAD-like_sf"/>
</dbReference>
<dbReference type="InterPro" id="IPR036155">
    <property type="entry name" value="Crypto/Photolyase_N_sf"/>
</dbReference>
<evidence type="ECO:0000256" key="9">
    <source>
        <dbReference type="ARBA" id="ARBA00023125"/>
    </source>
</evidence>
<dbReference type="Pfam" id="PF00875">
    <property type="entry name" value="DNA_photolyase"/>
    <property type="match status" value="1"/>
</dbReference>
<organism evidence="15 16">
    <name type="scientific">Desulfosarcina widdelii</name>
    <dbReference type="NCBI Taxonomy" id="947919"/>
    <lineage>
        <taxon>Bacteria</taxon>
        <taxon>Pseudomonadati</taxon>
        <taxon>Thermodesulfobacteriota</taxon>
        <taxon>Desulfobacteria</taxon>
        <taxon>Desulfobacterales</taxon>
        <taxon>Desulfosarcinaceae</taxon>
        <taxon>Desulfosarcina</taxon>
    </lineage>
</organism>
<dbReference type="EMBL" id="AP021875">
    <property type="protein sequence ID" value="BBO78470.1"/>
    <property type="molecule type" value="Genomic_DNA"/>
</dbReference>
<evidence type="ECO:0000256" key="13">
    <source>
        <dbReference type="ARBA" id="ARBA00033999"/>
    </source>
</evidence>
<reference evidence="15 16" key="1">
    <citation type="submission" date="2019-11" db="EMBL/GenBank/DDBJ databases">
        <title>Comparative genomics of hydrocarbon-degrading Desulfosarcina strains.</title>
        <authorList>
            <person name="Watanabe M."/>
            <person name="Kojima H."/>
            <person name="Fukui M."/>
        </authorList>
    </citation>
    <scope>NUCLEOTIDE SEQUENCE [LARGE SCALE GENOMIC DNA]</scope>
    <source>
        <strain evidence="15 16">PP31</strain>
    </source>
</reference>
<dbReference type="InterPro" id="IPR052219">
    <property type="entry name" value="Photolyase_Class-2"/>
</dbReference>
<dbReference type="Gene3D" id="3.40.50.620">
    <property type="entry name" value="HUPs"/>
    <property type="match status" value="1"/>
</dbReference>
<feature type="domain" description="Photolyase/cryptochrome alpha/beta" evidence="14">
    <location>
        <begin position="23"/>
        <end position="152"/>
    </location>
</feature>
<dbReference type="EC" id="4.1.99.3" evidence="4"/>
<evidence type="ECO:0000256" key="12">
    <source>
        <dbReference type="ARBA" id="ARBA00031671"/>
    </source>
</evidence>
<dbReference type="PANTHER" id="PTHR10211:SF0">
    <property type="entry name" value="DEOXYRIBODIPYRIMIDINE PHOTO-LYASE"/>
    <property type="match status" value="1"/>
</dbReference>
<dbReference type="PROSITE" id="PS51645">
    <property type="entry name" value="PHR_CRY_ALPHA_BETA"/>
    <property type="match status" value="1"/>
</dbReference>
<name>A0A5K7ZCD2_9BACT</name>
<evidence type="ECO:0000256" key="3">
    <source>
        <dbReference type="ARBA" id="ARBA00006409"/>
    </source>
</evidence>
<keyword evidence="9" id="KW-0238">DNA-binding</keyword>
<evidence type="ECO:0000313" key="15">
    <source>
        <dbReference type="EMBL" id="BBO78470.1"/>
    </source>
</evidence>
<keyword evidence="10" id="KW-0234">DNA repair</keyword>
<keyword evidence="16" id="KW-1185">Reference proteome</keyword>
<comment type="similarity">
    <text evidence="3">Belongs to the DNA photolyase class-2 family.</text>
</comment>
<dbReference type="InterPro" id="IPR014729">
    <property type="entry name" value="Rossmann-like_a/b/a_fold"/>
</dbReference>
<sequence length="466" mass="53500">MEVMDIDPERIATLNDRPVQKGSWVLYWMQQSQRAHDNPALETAIFHANRLNLTVRVVFILTDRYPEANLRHYRFMLEGLAQTRGELARRRIGMQVIKGDDPQAALAPLLKKTALLVCDVGYTRHQRTWRRAVSQSCPCSALAVEGDVVVPVAVTSPKAEYAARTIRPKIHRHLEHFLVPCPRYRPEYPSDENSWQSLDLADIDGIIEGLDLDHSVPAASVLFKGGPAEARKRLQDFISHRLARYTRNRNQPQTDDISHMSLYLHFGQISPVALALSIRNASTGDPEDRDAYLEELIVRRELAVNFVYYTKDYDQYTCLPAWAQKSLSEHAADKRPIVYDRQTLEAGRTHDPYWNAAMAEMCATGFMHNYMRMYWGKKVLEWSPSPQEAYDTLLFLNNRYFIDGRDPNSFAGVGWVFGLHDRAWFQRDIFGKVRYMAASGLERKCDIQAYVKKVAALSRMADRSMS</sequence>
<evidence type="ECO:0000256" key="1">
    <source>
        <dbReference type="ARBA" id="ARBA00001932"/>
    </source>
</evidence>
<evidence type="ECO:0000256" key="11">
    <source>
        <dbReference type="ARBA" id="ARBA00023239"/>
    </source>
</evidence>
<comment type="cofactor">
    <cofactor evidence="1">
        <name>(6R)-5,10-methylene-5,6,7,8-tetrahydrofolate</name>
        <dbReference type="ChEBI" id="CHEBI:15636"/>
    </cofactor>
</comment>
<proteinExistence type="inferred from homology"/>
<evidence type="ECO:0000256" key="8">
    <source>
        <dbReference type="ARBA" id="ARBA00022827"/>
    </source>
</evidence>
<dbReference type="Gene3D" id="1.10.579.10">
    <property type="entry name" value="DNA Cyclobutane Dipyrimidine Photolyase, subunit A, domain 3"/>
    <property type="match status" value="1"/>
</dbReference>